<evidence type="ECO:0000256" key="1">
    <source>
        <dbReference type="SAM" id="MobiDB-lite"/>
    </source>
</evidence>
<feature type="compositionally biased region" description="Low complexity" evidence="1">
    <location>
        <begin position="112"/>
        <end position="126"/>
    </location>
</feature>
<keyword evidence="3" id="KW-1185">Reference proteome</keyword>
<organism evidence="2 3">
    <name type="scientific">Hibiscus sabdariffa</name>
    <name type="common">roselle</name>
    <dbReference type="NCBI Taxonomy" id="183260"/>
    <lineage>
        <taxon>Eukaryota</taxon>
        <taxon>Viridiplantae</taxon>
        <taxon>Streptophyta</taxon>
        <taxon>Embryophyta</taxon>
        <taxon>Tracheophyta</taxon>
        <taxon>Spermatophyta</taxon>
        <taxon>Magnoliopsida</taxon>
        <taxon>eudicotyledons</taxon>
        <taxon>Gunneridae</taxon>
        <taxon>Pentapetalae</taxon>
        <taxon>rosids</taxon>
        <taxon>malvids</taxon>
        <taxon>Malvales</taxon>
        <taxon>Malvaceae</taxon>
        <taxon>Malvoideae</taxon>
        <taxon>Hibiscus</taxon>
    </lineage>
</organism>
<protein>
    <submittedName>
        <fullName evidence="2">Uncharacterized protein</fullName>
    </submittedName>
</protein>
<feature type="compositionally biased region" description="Polar residues" evidence="1">
    <location>
        <begin position="60"/>
        <end position="69"/>
    </location>
</feature>
<accession>A0ABR2BKR3</accession>
<gene>
    <name evidence="2" type="ORF">V6N12_067054</name>
</gene>
<comment type="caution">
    <text evidence="2">The sequence shown here is derived from an EMBL/GenBank/DDBJ whole genome shotgun (WGS) entry which is preliminary data.</text>
</comment>
<dbReference type="EMBL" id="JBBPBM010000106">
    <property type="protein sequence ID" value="KAK8507724.1"/>
    <property type="molecule type" value="Genomic_DNA"/>
</dbReference>
<sequence>MPEWETNHPSCPLNNIAADIGIETNVVGDNVVISLARDDTGDNMNAGNNVGLPMVRGASDETTTVPTENIESHFIGPDWSNEDDDGEPLQAAEEILEELSHAVNESHIVTTAGEQEMQQAGQQQDQNNCDEQIFQQRVQENVSVTDSSG</sequence>
<evidence type="ECO:0000313" key="3">
    <source>
        <dbReference type="Proteomes" id="UP001472677"/>
    </source>
</evidence>
<reference evidence="2 3" key="1">
    <citation type="journal article" date="2024" name="G3 (Bethesda)">
        <title>Genome assembly of Hibiscus sabdariffa L. provides insights into metabolisms of medicinal natural products.</title>
        <authorList>
            <person name="Kim T."/>
        </authorList>
    </citation>
    <scope>NUCLEOTIDE SEQUENCE [LARGE SCALE GENOMIC DNA]</scope>
    <source>
        <strain evidence="2">TK-2024</strain>
        <tissue evidence="2">Old leaves</tissue>
    </source>
</reference>
<proteinExistence type="predicted"/>
<evidence type="ECO:0000313" key="2">
    <source>
        <dbReference type="EMBL" id="KAK8507724.1"/>
    </source>
</evidence>
<feature type="region of interest" description="Disordered" evidence="1">
    <location>
        <begin position="104"/>
        <end position="130"/>
    </location>
</feature>
<name>A0ABR2BKR3_9ROSI</name>
<dbReference type="Proteomes" id="UP001472677">
    <property type="component" value="Unassembled WGS sequence"/>
</dbReference>
<feature type="region of interest" description="Disordered" evidence="1">
    <location>
        <begin position="44"/>
        <end position="87"/>
    </location>
</feature>